<keyword evidence="13" id="KW-1185">Reference proteome</keyword>
<dbReference type="Pfam" id="PF14226">
    <property type="entry name" value="DIOX_N"/>
    <property type="match status" value="1"/>
</dbReference>
<dbReference type="AlphaFoldDB" id="A0AAD7LL74"/>
<evidence type="ECO:0000256" key="8">
    <source>
        <dbReference type="ARBA" id="ARBA00023242"/>
    </source>
</evidence>
<protein>
    <submittedName>
        <fullName evidence="12">Protein DMR6-LIKE OXYGENASE 2-like</fullName>
    </submittedName>
</protein>
<dbReference type="InterPro" id="IPR005123">
    <property type="entry name" value="Oxoglu/Fe-dep_dioxygenase_dom"/>
</dbReference>
<evidence type="ECO:0000256" key="1">
    <source>
        <dbReference type="ARBA" id="ARBA00004123"/>
    </source>
</evidence>
<dbReference type="Pfam" id="PF03171">
    <property type="entry name" value="2OG-FeII_Oxy"/>
    <property type="match status" value="1"/>
</dbReference>
<evidence type="ECO:0000256" key="5">
    <source>
        <dbReference type="ARBA" id="ARBA00022723"/>
    </source>
</evidence>
<comment type="caution">
    <text evidence="12">The sequence shown here is derived from an EMBL/GenBank/DDBJ whole genome shotgun (WGS) entry which is preliminary data.</text>
</comment>
<reference evidence="12" key="1">
    <citation type="journal article" date="2023" name="Science">
        <title>Elucidation of the pathway for biosynthesis of saponin adjuvants from the soapbark tree.</title>
        <authorList>
            <person name="Reed J."/>
            <person name="Orme A."/>
            <person name="El-Demerdash A."/>
            <person name="Owen C."/>
            <person name="Martin L.B.B."/>
            <person name="Misra R.C."/>
            <person name="Kikuchi S."/>
            <person name="Rejzek M."/>
            <person name="Martin A.C."/>
            <person name="Harkess A."/>
            <person name="Leebens-Mack J."/>
            <person name="Louveau T."/>
            <person name="Stephenson M.J."/>
            <person name="Osbourn A."/>
        </authorList>
    </citation>
    <scope>NUCLEOTIDE SEQUENCE</scope>
    <source>
        <strain evidence="12">S10</strain>
    </source>
</reference>
<dbReference type="GO" id="GO:0005634">
    <property type="term" value="C:nucleus"/>
    <property type="evidence" value="ECO:0007669"/>
    <property type="project" value="UniProtKB-SubCell"/>
</dbReference>
<feature type="domain" description="Fe2OG dioxygenase" evidence="11">
    <location>
        <begin position="211"/>
        <end position="314"/>
    </location>
</feature>
<dbReference type="GO" id="GO:0046872">
    <property type="term" value="F:metal ion binding"/>
    <property type="evidence" value="ECO:0007669"/>
    <property type="project" value="UniProtKB-KW"/>
</dbReference>
<evidence type="ECO:0000313" key="13">
    <source>
        <dbReference type="Proteomes" id="UP001163823"/>
    </source>
</evidence>
<organism evidence="12 13">
    <name type="scientific">Quillaja saponaria</name>
    <name type="common">Soap bark tree</name>
    <dbReference type="NCBI Taxonomy" id="32244"/>
    <lineage>
        <taxon>Eukaryota</taxon>
        <taxon>Viridiplantae</taxon>
        <taxon>Streptophyta</taxon>
        <taxon>Embryophyta</taxon>
        <taxon>Tracheophyta</taxon>
        <taxon>Spermatophyta</taxon>
        <taxon>Magnoliopsida</taxon>
        <taxon>eudicotyledons</taxon>
        <taxon>Gunneridae</taxon>
        <taxon>Pentapetalae</taxon>
        <taxon>rosids</taxon>
        <taxon>fabids</taxon>
        <taxon>Fabales</taxon>
        <taxon>Quillajaceae</taxon>
        <taxon>Quillaja</taxon>
    </lineage>
</organism>
<dbReference type="Gene3D" id="2.60.120.330">
    <property type="entry name" value="B-lactam Antibiotic, Isopenicillin N Synthase, Chain"/>
    <property type="match status" value="1"/>
</dbReference>
<keyword evidence="10" id="KW-0560">Oxidoreductase</keyword>
<comment type="similarity">
    <text evidence="3 10">Belongs to the iron/ascorbate-dependent oxidoreductase family.</text>
</comment>
<keyword evidence="7 10" id="KW-0408">Iron</keyword>
<gene>
    <name evidence="12" type="ORF">O6P43_019933</name>
</gene>
<dbReference type="EMBL" id="JARAOO010000008">
    <property type="protein sequence ID" value="KAJ7959341.1"/>
    <property type="molecule type" value="Genomic_DNA"/>
</dbReference>
<comment type="function">
    <text evidence="9">Involved in the regulation of shoot development and salicylic acid (SA) homeostasis.</text>
</comment>
<evidence type="ECO:0000259" key="11">
    <source>
        <dbReference type="PROSITE" id="PS51471"/>
    </source>
</evidence>
<dbReference type="FunFam" id="2.60.120.330:FF:000015">
    <property type="entry name" value="Protein DMR6-LIKE OXYGENASE 1"/>
    <property type="match status" value="1"/>
</dbReference>
<dbReference type="InterPro" id="IPR050295">
    <property type="entry name" value="Plant_2OG-oxidoreductases"/>
</dbReference>
<keyword evidence="4" id="KW-0963">Cytoplasm</keyword>
<sequence length="366" mass="40944">MASSTPVLCIQSVEASKDHAYDISSIKSFVESNGLSTIPSNYHSLIDPLDREVADELGAFIPVIDFSFLTSDDPQFHGKGVQELGRACEEWGLFMVKNHGIQESLIEDVMKMSYKFHDMPVEEKSEFADKGVSTPIRCGTSFSPKVESVHYWRDYLKVMTHPEFNFPHKPAGYKELAFEYSRKTRAVVRKLLEGIAESLGLQPNAIIESTGFDSGLQIFAVNLYPPCPQPDLALGMPPHSDHGLLTLLTQNGIGGLQVNHKGKWVNVNPLPHTLIVNTGDQLEVVSNGRYRSVLHRAMLNNKDTRISLVTVNGPAFEKVIGPAPELLEKEEPFFRSMNYKEYFEIQQKTSFADKSGMNQIRINAQN</sequence>
<evidence type="ECO:0000256" key="2">
    <source>
        <dbReference type="ARBA" id="ARBA00004496"/>
    </source>
</evidence>
<evidence type="ECO:0000313" key="12">
    <source>
        <dbReference type="EMBL" id="KAJ7959341.1"/>
    </source>
</evidence>
<evidence type="ECO:0000256" key="6">
    <source>
        <dbReference type="ARBA" id="ARBA00022896"/>
    </source>
</evidence>
<evidence type="ECO:0000256" key="3">
    <source>
        <dbReference type="ARBA" id="ARBA00008056"/>
    </source>
</evidence>
<proteinExistence type="inferred from homology"/>
<dbReference type="InterPro" id="IPR026992">
    <property type="entry name" value="DIOX_N"/>
</dbReference>
<dbReference type="Proteomes" id="UP001163823">
    <property type="component" value="Chromosome 8"/>
</dbReference>
<evidence type="ECO:0000256" key="7">
    <source>
        <dbReference type="ARBA" id="ARBA00023004"/>
    </source>
</evidence>
<evidence type="ECO:0000256" key="10">
    <source>
        <dbReference type="RuleBase" id="RU003682"/>
    </source>
</evidence>
<dbReference type="InterPro" id="IPR027443">
    <property type="entry name" value="IPNS-like_sf"/>
</dbReference>
<name>A0AAD7LL74_QUISA</name>
<evidence type="ECO:0000256" key="4">
    <source>
        <dbReference type="ARBA" id="ARBA00022490"/>
    </source>
</evidence>
<keyword evidence="8" id="KW-0539">Nucleus</keyword>
<keyword evidence="6" id="KW-0847">Vitamin C</keyword>
<dbReference type="PRINTS" id="PR00682">
    <property type="entry name" value="IPNSYNTHASE"/>
</dbReference>
<dbReference type="SUPFAM" id="SSF51197">
    <property type="entry name" value="Clavaminate synthase-like"/>
    <property type="match status" value="1"/>
</dbReference>
<dbReference type="KEGG" id="qsa:O6P43_019933"/>
<comment type="subcellular location">
    <subcellularLocation>
        <location evidence="2">Cytoplasm</location>
    </subcellularLocation>
    <subcellularLocation>
        <location evidence="1">Nucleus</location>
    </subcellularLocation>
</comment>
<dbReference type="InterPro" id="IPR044861">
    <property type="entry name" value="IPNS-like_FE2OG_OXY"/>
</dbReference>
<dbReference type="PANTHER" id="PTHR47991">
    <property type="entry name" value="OXOGLUTARATE/IRON-DEPENDENT DIOXYGENASE"/>
    <property type="match status" value="1"/>
</dbReference>
<dbReference type="GO" id="GO:0005737">
    <property type="term" value="C:cytoplasm"/>
    <property type="evidence" value="ECO:0007669"/>
    <property type="project" value="UniProtKB-SubCell"/>
</dbReference>
<evidence type="ECO:0000256" key="9">
    <source>
        <dbReference type="ARBA" id="ARBA00059922"/>
    </source>
</evidence>
<accession>A0AAD7LL74</accession>
<keyword evidence="5 10" id="KW-0479">Metal-binding</keyword>
<dbReference type="PROSITE" id="PS51471">
    <property type="entry name" value="FE2OG_OXY"/>
    <property type="match status" value="1"/>
</dbReference>
<dbReference type="GO" id="GO:0016491">
    <property type="term" value="F:oxidoreductase activity"/>
    <property type="evidence" value="ECO:0007669"/>
    <property type="project" value="UniProtKB-KW"/>
</dbReference>
<dbReference type="GO" id="GO:0031418">
    <property type="term" value="F:L-ascorbic acid binding"/>
    <property type="evidence" value="ECO:0007669"/>
    <property type="project" value="UniProtKB-KW"/>
</dbReference>